<dbReference type="Pfam" id="PF00240">
    <property type="entry name" value="ubiquitin"/>
    <property type="match status" value="3"/>
</dbReference>
<dbReference type="InterPro" id="IPR050158">
    <property type="entry name" value="Ubiquitin_ubiquitin-like"/>
</dbReference>
<dbReference type="InterPro" id="IPR000626">
    <property type="entry name" value="Ubiquitin-like_dom"/>
</dbReference>
<name>A0A5J4W4D8_9EUKA</name>
<dbReference type="InterPro" id="IPR019956">
    <property type="entry name" value="Ubiquitin_dom"/>
</dbReference>
<evidence type="ECO:0000313" key="3">
    <source>
        <dbReference type="Proteomes" id="UP000324800"/>
    </source>
</evidence>
<accession>A0A5J4W4D8</accession>
<dbReference type="Proteomes" id="UP000324800">
    <property type="component" value="Unassembled WGS sequence"/>
</dbReference>
<dbReference type="SUPFAM" id="SSF54236">
    <property type="entry name" value="Ubiquitin-like"/>
    <property type="match status" value="3"/>
</dbReference>
<feature type="domain" description="Ubiquitin-like" evidence="1">
    <location>
        <begin position="258"/>
        <end position="327"/>
    </location>
</feature>
<evidence type="ECO:0000313" key="2">
    <source>
        <dbReference type="EMBL" id="KAA6389595.1"/>
    </source>
</evidence>
<sequence>MFASVTRSVEYGQAPEKLKVIFVEGDRIGQRLQIQGIGERTQMDYVAKQVLGFLGELGAELSFVAEYSKALKLYTNKRRVTGEGRKLNVEAITGFLISGVTVTIDGLVRRGCVRVRLMTQDEFIDVPLHSGDTVLDLKRKISQQKPFPVDKQKLKFQGTVLTNDQMVKQAGIEEGDEIWVDSNPSNLQIQMPNLVTMKIQAQNNEKIEQICLQACRDAKIRPIQIRLCRNETIIDLNRTIGEIDLSGQIVLTVNIPMIQIFLKTKINKVFDIRVERDGTVKSVKQVLCIKEGIPVEKQILVIAGITLEDGRLLQDYNIQQGMTIQLLKTPGAIIQIFIKKIKNKAFAVNIDNEEPVLELKKKITQKLGIETNEQRLIFAGKELEDEKDLQEYDIQTNSTVQLELRLIGGLPPKRFVNVEGTDSLIRAAYSEKAAEWLFPLPGLTILGECKSIICKAKGKEVLFNAGFTDFDLQLSQAFCPQCKNDIQPITPG</sequence>
<dbReference type="Gene3D" id="3.10.20.90">
    <property type="entry name" value="Phosphatidylinositol 3-kinase Catalytic Subunit, Chain A, domain 1"/>
    <property type="match status" value="3"/>
</dbReference>
<dbReference type="SMART" id="SM00213">
    <property type="entry name" value="UBQ"/>
    <property type="match status" value="3"/>
</dbReference>
<comment type="caution">
    <text evidence="2">The sequence shown here is derived from an EMBL/GenBank/DDBJ whole genome shotgun (WGS) entry which is preliminary data.</text>
</comment>
<gene>
    <name evidence="2" type="ORF">EZS28_014879</name>
</gene>
<protein>
    <submittedName>
        <fullName evidence="2">Putative ubiquitin 4</fullName>
    </submittedName>
</protein>
<dbReference type="PROSITE" id="PS50053">
    <property type="entry name" value="UBIQUITIN_2"/>
    <property type="match status" value="3"/>
</dbReference>
<dbReference type="PANTHER" id="PTHR10666">
    <property type="entry name" value="UBIQUITIN"/>
    <property type="match status" value="1"/>
</dbReference>
<dbReference type="InterPro" id="IPR029071">
    <property type="entry name" value="Ubiquitin-like_domsf"/>
</dbReference>
<evidence type="ECO:0000259" key="1">
    <source>
        <dbReference type="PROSITE" id="PS50053"/>
    </source>
</evidence>
<dbReference type="PRINTS" id="PR00348">
    <property type="entry name" value="UBIQUITIN"/>
</dbReference>
<dbReference type="AlphaFoldDB" id="A0A5J4W4D8"/>
<proteinExistence type="predicted"/>
<dbReference type="CDD" id="cd17039">
    <property type="entry name" value="Ubl_ubiquitin_like"/>
    <property type="match status" value="2"/>
</dbReference>
<dbReference type="FunFam" id="3.10.20.90:FF:000205">
    <property type="entry name" value="2'-5'-oligoadenylate synthase-like protein 2"/>
    <property type="match status" value="1"/>
</dbReference>
<reference evidence="2 3" key="1">
    <citation type="submission" date="2019-03" db="EMBL/GenBank/DDBJ databases">
        <title>Single cell metagenomics reveals metabolic interactions within the superorganism composed of flagellate Streblomastix strix and complex community of Bacteroidetes bacteria on its surface.</title>
        <authorList>
            <person name="Treitli S.C."/>
            <person name="Kolisko M."/>
            <person name="Husnik F."/>
            <person name="Keeling P."/>
            <person name="Hampl V."/>
        </authorList>
    </citation>
    <scope>NUCLEOTIDE SEQUENCE [LARGE SCALE GENOMIC DNA]</scope>
    <source>
        <strain evidence="2">ST1C</strain>
    </source>
</reference>
<feature type="domain" description="Ubiquitin-like" evidence="1">
    <location>
        <begin position="334"/>
        <end position="409"/>
    </location>
</feature>
<feature type="domain" description="Ubiquitin-like" evidence="1">
    <location>
        <begin position="113"/>
        <end position="178"/>
    </location>
</feature>
<organism evidence="2 3">
    <name type="scientific">Streblomastix strix</name>
    <dbReference type="NCBI Taxonomy" id="222440"/>
    <lineage>
        <taxon>Eukaryota</taxon>
        <taxon>Metamonada</taxon>
        <taxon>Preaxostyla</taxon>
        <taxon>Oxymonadida</taxon>
        <taxon>Streblomastigidae</taxon>
        <taxon>Streblomastix</taxon>
    </lineage>
</organism>
<dbReference type="EMBL" id="SNRW01003527">
    <property type="protein sequence ID" value="KAA6389595.1"/>
    <property type="molecule type" value="Genomic_DNA"/>
</dbReference>